<protein>
    <submittedName>
        <fullName evidence="1">Uncharacterized protein</fullName>
    </submittedName>
</protein>
<dbReference type="Proteomes" id="UP001239397">
    <property type="component" value="Chromosome"/>
</dbReference>
<sequence length="149" mass="16431">MTNEIVGKVAQVTSDRELIINRGSLHGVVEGMVFRVKGSPVEVLDPDTNEVIGQIAKVKVLIRAVEVAERFCIARTFRSRKVNVGGRFEGVSLANAFQPPKWETRYETLRRDPSAGESISPDQSVVSIGDSVELAQEEDFDAEATTVWK</sequence>
<name>A0A9Y2NCX7_9PSEU</name>
<dbReference type="EMBL" id="CP127295">
    <property type="protein sequence ID" value="WIY00077.1"/>
    <property type="molecule type" value="Genomic_DNA"/>
</dbReference>
<proteinExistence type="predicted"/>
<organism evidence="1 2">
    <name type="scientific">Amycolatopsis mongoliensis</name>
    <dbReference type="NCBI Taxonomy" id="715475"/>
    <lineage>
        <taxon>Bacteria</taxon>
        <taxon>Bacillati</taxon>
        <taxon>Actinomycetota</taxon>
        <taxon>Actinomycetes</taxon>
        <taxon>Pseudonocardiales</taxon>
        <taxon>Pseudonocardiaceae</taxon>
        <taxon>Amycolatopsis</taxon>
    </lineage>
</organism>
<dbReference type="KEGG" id="amog:QRX60_39425"/>
<accession>A0A9Y2NCX7</accession>
<dbReference type="AlphaFoldDB" id="A0A9Y2NCX7"/>
<gene>
    <name evidence="1" type="ORF">QRX60_39425</name>
</gene>
<keyword evidence="2" id="KW-1185">Reference proteome</keyword>
<dbReference type="RefSeq" id="WP_285996549.1">
    <property type="nucleotide sequence ID" value="NZ_CP127295.1"/>
</dbReference>
<evidence type="ECO:0000313" key="2">
    <source>
        <dbReference type="Proteomes" id="UP001239397"/>
    </source>
</evidence>
<evidence type="ECO:0000313" key="1">
    <source>
        <dbReference type="EMBL" id="WIY00077.1"/>
    </source>
</evidence>
<reference evidence="1 2" key="1">
    <citation type="submission" date="2023-06" db="EMBL/GenBank/DDBJ databases">
        <authorList>
            <person name="Oyuntsetseg B."/>
            <person name="Kim S.B."/>
        </authorList>
    </citation>
    <scope>NUCLEOTIDE SEQUENCE [LARGE SCALE GENOMIC DNA]</scope>
    <source>
        <strain evidence="1 2">4-36</strain>
    </source>
</reference>